<reference evidence="1 2" key="1">
    <citation type="submission" date="2020-03" db="EMBL/GenBank/DDBJ databases">
        <authorList>
            <person name="Zhu W."/>
        </authorList>
    </citation>
    <scope>NUCLEOTIDE SEQUENCE [LARGE SCALE GENOMIC DNA]</scope>
    <source>
        <strain evidence="1 2">323-1</strain>
    </source>
</reference>
<evidence type="ECO:0000313" key="2">
    <source>
        <dbReference type="Proteomes" id="UP000502297"/>
    </source>
</evidence>
<accession>A0A6G8RT07</accession>
<name>A0A6G8RT07_9GAMM</name>
<dbReference type="AlphaFoldDB" id="A0A6G8RT07"/>
<organism evidence="1 2">
    <name type="scientific">Acinetobacter shaoyimingii</name>
    <dbReference type="NCBI Taxonomy" id="2715164"/>
    <lineage>
        <taxon>Bacteria</taxon>
        <taxon>Pseudomonadati</taxon>
        <taxon>Pseudomonadota</taxon>
        <taxon>Gammaproteobacteria</taxon>
        <taxon>Moraxellales</taxon>
        <taxon>Moraxellaceae</taxon>
        <taxon>Acinetobacter</taxon>
    </lineage>
</organism>
<keyword evidence="2" id="KW-1185">Reference proteome</keyword>
<protein>
    <submittedName>
        <fullName evidence="1">Uncharacterized protein</fullName>
    </submittedName>
</protein>
<dbReference type="EMBL" id="CP049801">
    <property type="protein sequence ID" value="QIO05099.1"/>
    <property type="molecule type" value="Genomic_DNA"/>
</dbReference>
<gene>
    <name evidence="1" type="ORF">G8E00_03500</name>
</gene>
<dbReference type="Proteomes" id="UP000502297">
    <property type="component" value="Chromosome"/>
</dbReference>
<dbReference type="RefSeq" id="WP_166221988.1">
    <property type="nucleotide sequence ID" value="NZ_CP049801.1"/>
</dbReference>
<proteinExistence type="predicted"/>
<evidence type="ECO:0000313" key="1">
    <source>
        <dbReference type="EMBL" id="QIO05099.1"/>
    </source>
</evidence>
<sequence length="323" mass="36918">MLPTSVNIAISGLGIGITTELKSDLQKVFENKVLIHWTNISDPDAEILLINEIFFDQKNIQTIINTRNTPYLKITKDREKNNLEENILSVPIMHEGHIKNWFDRSLMQPRASDDQLLDSSSSAQSTDNQTGLLSPSFFTSLFNYDSGKLHLSDHLGTLSIIDHRGHFAWMPETRSNIETDISLHHSPASSIDFSQVSFKHQFNLEDWIFHLIWNSKNLINLPDENLYYQIQYFVQPMDIDRKSLLQLSASFSLGGQISEIANRLKLPVKFVQKFIAAHLAINNAFEKTEKQCQFGKKIVGQDDNEDTALISGFFSKLKKRFGF</sequence>
<dbReference type="KEGG" id="asha:G8E00_03500"/>